<sequence length="297" mass="31601">MLPPLPASALVVPTRHLADIIQARTIDLLGAAPAGWLAWPAIMRAQATFTTDEQRPPSGQAESNWLRLCTRSSSRSLAFLLALLACLLPGLPAPRGEGCSAAAALLRRAVRTTSWPYAACAAGCRPSPNLLASQAWPTCRLVTASERPYRSNSLPLSLSGLPALAWPAFMPSRSAILFFPIATPACLLQTHRRCLWIAGKLIHLIVPNELITPLRCLASAQPVSAPGVGLTGRAALPALEGTRRLKHPGYRPPSGPGPMGAGLKWPERSHHSCRPLSTLHDFPALLCSVLLGEHPPG</sequence>
<dbReference type="Proteomes" id="UP000323386">
    <property type="component" value="Unassembled WGS sequence"/>
</dbReference>
<reference evidence="1 2" key="1">
    <citation type="submission" date="2018-03" db="EMBL/GenBank/DDBJ databases">
        <authorList>
            <person name="Guldener U."/>
        </authorList>
    </citation>
    <scope>NUCLEOTIDE SEQUENCE [LARGE SCALE GENOMIC DNA]</scope>
    <source>
        <strain evidence="1 2">DAOM196992</strain>
    </source>
</reference>
<name>A0A5C3F9I2_9BASI</name>
<dbReference type="EMBL" id="OOIP01000019">
    <property type="protein sequence ID" value="SPO40295.1"/>
    <property type="molecule type" value="Genomic_DNA"/>
</dbReference>
<accession>A0A5C3F9I2</accession>
<proteinExistence type="predicted"/>
<gene>
    <name evidence="1" type="ORF">PSFLO_05777</name>
</gene>
<protein>
    <submittedName>
        <fullName evidence="1">Uncharacterized protein</fullName>
    </submittedName>
</protein>
<keyword evidence="2" id="KW-1185">Reference proteome</keyword>
<organism evidence="1 2">
    <name type="scientific">Pseudozyma flocculosa</name>
    <dbReference type="NCBI Taxonomy" id="84751"/>
    <lineage>
        <taxon>Eukaryota</taxon>
        <taxon>Fungi</taxon>
        <taxon>Dikarya</taxon>
        <taxon>Basidiomycota</taxon>
        <taxon>Ustilaginomycotina</taxon>
        <taxon>Ustilaginomycetes</taxon>
        <taxon>Ustilaginales</taxon>
        <taxon>Ustilaginaceae</taxon>
        <taxon>Pseudozyma</taxon>
    </lineage>
</organism>
<dbReference type="AlphaFoldDB" id="A0A5C3F9I2"/>
<evidence type="ECO:0000313" key="1">
    <source>
        <dbReference type="EMBL" id="SPO40295.1"/>
    </source>
</evidence>
<evidence type="ECO:0000313" key="2">
    <source>
        <dbReference type="Proteomes" id="UP000323386"/>
    </source>
</evidence>